<gene>
    <name evidence="2" type="primary">pol</name>
    <name evidence="2" type="ORF">CR513_20022</name>
</gene>
<dbReference type="AlphaFoldDB" id="A0A371H355"/>
<protein>
    <submittedName>
        <fullName evidence="2">Pol polyprotein</fullName>
    </submittedName>
</protein>
<dbReference type="EMBL" id="QJKJ01003709">
    <property type="protein sequence ID" value="RDX97221.1"/>
    <property type="molecule type" value="Genomic_DNA"/>
</dbReference>
<dbReference type="PANTHER" id="PTHR37984">
    <property type="entry name" value="PROTEIN CBG26694"/>
    <property type="match status" value="1"/>
</dbReference>
<feature type="non-terminal residue" evidence="2">
    <location>
        <position position="1"/>
    </location>
</feature>
<accession>A0A371H355</accession>
<dbReference type="InterPro" id="IPR036397">
    <property type="entry name" value="RNaseH_sf"/>
</dbReference>
<dbReference type="PROSITE" id="PS50994">
    <property type="entry name" value="INTEGRASE"/>
    <property type="match status" value="1"/>
</dbReference>
<proteinExistence type="predicted"/>
<dbReference type="Proteomes" id="UP000257109">
    <property type="component" value="Unassembled WGS sequence"/>
</dbReference>
<dbReference type="OrthoDB" id="5592268at2759"/>
<dbReference type="GO" id="GO:0003676">
    <property type="term" value="F:nucleic acid binding"/>
    <property type="evidence" value="ECO:0007669"/>
    <property type="project" value="InterPro"/>
</dbReference>
<comment type="caution">
    <text evidence="2">The sequence shown here is derived from an EMBL/GenBank/DDBJ whole genome shotgun (WGS) entry which is preliminary data.</text>
</comment>
<feature type="domain" description="Integrase catalytic" evidence="1">
    <location>
        <begin position="1"/>
        <end position="86"/>
    </location>
</feature>
<dbReference type="Gene3D" id="3.30.420.10">
    <property type="entry name" value="Ribonuclease H-like superfamily/Ribonuclease H"/>
    <property type="match status" value="1"/>
</dbReference>
<dbReference type="PANTHER" id="PTHR37984:SF5">
    <property type="entry name" value="PROTEIN NYNRIN-LIKE"/>
    <property type="match status" value="1"/>
</dbReference>
<evidence type="ECO:0000313" key="3">
    <source>
        <dbReference type="Proteomes" id="UP000257109"/>
    </source>
</evidence>
<dbReference type="InterPro" id="IPR001584">
    <property type="entry name" value="Integrase_cat-core"/>
</dbReference>
<dbReference type="InterPro" id="IPR050951">
    <property type="entry name" value="Retrovirus_Pol_polyprotein"/>
</dbReference>
<dbReference type="GO" id="GO:0015074">
    <property type="term" value="P:DNA integration"/>
    <property type="evidence" value="ECO:0007669"/>
    <property type="project" value="InterPro"/>
</dbReference>
<keyword evidence="3" id="KW-1185">Reference proteome</keyword>
<evidence type="ECO:0000313" key="2">
    <source>
        <dbReference type="EMBL" id="RDX97221.1"/>
    </source>
</evidence>
<dbReference type="InterPro" id="IPR012337">
    <property type="entry name" value="RNaseH-like_sf"/>
</dbReference>
<sequence>MCGVLISWDHSLSPTVNHIYCLLSIMFPNGFGVPKALINDKGTHFYNRAMSALLEKYGVTHRIATPYHPQTNGQAEVFNREIKKTL</sequence>
<dbReference type="SUPFAM" id="SSF53098">
    <property type="entry name" value="Ribonuclease H-like"/>
    <property type="match status" value="1"/>
</dbReference>
<evidence type="ECO:0000259" key="1">
    <source>
        <dbReference type="PROSITE" id="PS50994"/>
    </source>
</evidence>
<organism evidence="2 3">
    <name type="scientific">Mucuna pruriens</name>
    <name type="common">Velvet bean</name>
    <name type="synonym">Dolichos pruriens</name>
    <dbReference type="NCBI Taxonomy" id="157652"/>
    <lineage>
        <taxon>Eukaryota</taxon>
        <taxon>Viridiplantae</taxon>
        <taxon>Streptophyta</taxon>
        <taxon>Embryophyta</taxon>
        <taxon>Tracheophyta</taxon>
        <taxon>Spermatophyta</taxon>
        <taxon>Magnoliopsida</taxon>
        <taxon>eudicotyledons</taxon>
        <taxon>Gunneridae</taxon>
        <taxon>Pentapetalae</taxon>
        <taxon>rosids</taxon>
        <taxon>fabids</taxon>
        <taxon>Fabales</taxon>
        <taxon>Fabaceae</taxon>
        <taxon>Papilionoideae</taxon>
        <taxon>50 kb inversion clade</taxon>
        <taxon>NPAAA clade</taxon>
        <taxon>indigoferoid/millettioid clade</taxon>
        <taxon>Phaseoleae</taxon>
        <taxon>Mucuna</taxon>
    </lineage>
</organism>
<name>A0A371H355_MUCPR</name>
<reference evidence="2" key="1">
    <citation type="submission" date="2018-05" db="EMBL/GenBank/DDBJ databases">
        <title>Draft genome of Mucuna pruriens seed.</title>
        <authorList>
            <person name="Nnadi N.E."/>
            <person name="Vos R."/>
            <person name="Hasami M.H."/>
            <person name="Devisetty U.K."/>
            <person name="Aguiy J.C."/>
        </authorList>
    </citation>
    <scope>NUCLEOTIDE SEQUENCE [LARGE SCALE GENOMIC DNA]</scope>
    <source>
        <strain evidence="2">JCA_2017</strain>
    </source>
</reference>